<dbReference type="InterPro" id="IPR004871">
    <property type="entry name" value="RSE1/DDB1/CPSF1_C"/>
</dbReference>
<dbReference type="Pfam" id="PF03178">
    <property type="entry name" value="CPSF_A"/>
    <property type="match status" value="1"/>
</dbReference>
<evidence type="ECO:0000313" key="2">
    <source>
        <dbReference type="EMBL" id="CAH2210673.1"/>
    </source>
</evidence>
<comment type="caution">
    <text evidence="2">The sequence shown here is derived from an EMBL/GenBank/DDBJ whole genome shotgun (WGS) entry which is preliminary data.</text>
</comment>
<dbReference type="OrthoDB" id="433457at2759"/>
<proteinExistence type="predicted"/>
<dbReference type="Proteomes" id="UP000838756">
    <property type="component" value="Unassembled WGS sequence"/>
</dbReference>
<dbReference type="GO" id="GO:0005634">
    <property type="term" value="C:nucleus"/>
    <property type="evidence" value="ECO:0007669"/>
    <property type="project" value="InterPro"/>
</dbReference>
<dbReference type="AlphaFoldDB" id="A0A8S4QJL6"/>
<dbReference type="EMBL" id="CAKXAJ010008009">
    <property type="protein sequence ID" value="CAH2210673.1"/>
    <property type="molecule type" value="Genomic_DNA"/>
</dbReference>
<feature type="domain" description="RSE1/DDB1/CPSF1 C-terminal" evidence="1">
    <location>
        <begin position="4"/>
        <end position="107"/>
    </location>
</feature>
<sequence length="121" mass="13473">MGYMGQFHVGDMVNVMRRGALVAQLADTAAPVARPVLLATVTGAICLVVQLTQELFDFLHQLEERLTHTIKSVGKIPHSFWRSFNTDVKTEPAEGFIDGDLIESFLDLSREMQQETVQGLQ</sequence>
<dbReference type="PANTHER" id="PTHR10644">
    <property type="entry name" value="DNA REPAIR/RNA PROCESSING CPSF FAMILY"/>
    <property type="match status" value="1"/>
</dbReference>
<dbReference type="Gene3D" id="1.10.150.910">
    <property type="match status" value="1"/>
</dbReference>
<dbReference type="InterPro" id="IPR050358">
    <property type="entry name" value="RSE1/DDB1/CFT1"/>
</dbReference>
<accession>A0A8S4QJL6</accession>
<gene>
    <name evidence="2" type="primary">jg17461</name>
    <name evidence="2" type="ORF">PAEG_LOCUS2562</name>
</gene>
<dbReference type="Gene3D" id="2.130.10.10">
    <property type="entry name" value="YVTN repeat-like/Quinoprotein amine dehydrogenase"/>
    <property type="match status" value="1"/>
</dbReference>
<feature type="non-terminal residue" evidence="2">
    <location>
        <position position="1"/>
    </location>
</feature>
<organism evidence="2 3">
    <name type="scientific">Pararge aegeria aegeria</name>
    <dbReference type="NCBI Taxonomy" id="348720"/>
    <lineage>
        <taxon>Eukaryota</taxon>
        <taxon>Metazoa</taxon>
        <taxon>Ecdysozoa</taxon>
        <taxon>Arthropoda</taxon>
        <taxon>Hexapoda</taxon>
        <taxon>Insecta</taxon>
        <taxon>Pterygota</taxon>
        <taxon>Neoptera</taxon>
        <taxon>Endopterygota</taxon>
        <taxon>Lepidoptera</taxon>
        <taxon>Glossata</taxon>
        <taxon>Ditrysia</taxon>
        <taxon>Papilionoidea</taxon>
        <taxon>Nymphalidae</taxon>
        <taxon>Satyrinae</taxon>
        <taxon>Satyrini</taxon>
        <taxon>Parargina</taxon>
        <taxon>Pararge</taxon>
    </lineage>
</organism>
<protein>
    <submittedName>
        <fullName evidence="2">Jg17461 protein</fullName>
    </submittedName>
</protein>
<evidence type="ECO:0000313" key="3">
    <source>
        <dbReference type="Proteomes" id="UP000838756"/>
    </source>
</evidence>
<evidence type="ECO:0000259" key="1">
    <source>
        <dbReference type="Pfam" id="PF03178"/>
    </source>
</evidence>
<dbReference type="InterPro" id="IPR015943">
    <property type="entry name" value="WD40/YVTN_repeat-like_dom_sf"/>
</dbReference>
<dbReference type="GO" id="GO:0003676">
    <property type="term" value="F:nucleic acid binding"/>
    <property type="evidence" value="ECO:0007669"/>
    <property type="project" value="InterPro"/>
</dbReference>
<reference evidence="2" key="1">
    <citation type="submission" date="2022-03" db="EMBL/GenBank/DDBJ databases">
        <authorList>
            <person name="Lindestad O."/>
        </authorList>
    </citation>
    <scope>NUCLEOTIDE SEQUENCE</scope>
</reference>
<keyword evidence="3" id="KW-1185">Reference proteome</keyword>
<name>A0A8S4QJL6_9NEOP</name>